<dbReference type="GO" id="GO:0046872">
    <property type="term" value="F:metal ion binding"/>
    <property type="evidence" value="ECO:0007669"/>
    <property type="project" value="UniProtKB-KW"/>
</dbReference>
<dbReference type="Proteomes" id="UP000660668">
    <property type="component" value="Unassembled WGS sequence"/>
</dbReference>
<evidence type="ECO:0000256" key="1">
    <source>
        <dbReference type="ARBA" id="ARBA00022723"/>
    </source>
</evidence>
<comment type="caution">
    <text evidence="4">The sequence shown here is derived from an EMBL/GenBank/DDBJ whole genome shotgun (WGS) entry which is preliminary data.</text>
</comment>
<accession>A0A930VMU6</accession>
<evidence type="ECO:0000259" key="3">
    <source>
        <dbReference type="PROSITE" id="PS51393"/>
    </source>
</evidence>
<dbReference type="EMBL" id="JADKPO010000008">
    <property type="protein sequence ID" value="MBF4767723.1"/>
    <property type="molecule type" value="Genomic_DNA"/>
</dbReference>
<gene>
    <name evidence="4" type="ORF">ISU10_08080</name>
</gene>
<evidence type="ECO:0000313" key="4">
    <source>
        <dbReference type="EMBL" id="MBF4767723.1"/>
    </source>
</evidence>
<evidence type="ECO:0000256" key="2">
    <source>
        <dbReference type="ARBA" id="ARBA00023002"/>
    </source>
</evidence>
<organism evidence="4 5">
    <name type="scientific">Nocardioides agariphilus</name>
    <dbReference type="NCBI Taxonomy" id="433664"/>
    <lineage>
        <taxon>Bacteria</taxon>
        <taxon>Bacillati</taxon>
        <taxon>Actinomycetota</taxon>
        <taxon>Actinomycetes</taxon>
        <taxon>Propionibacteriales</taxon>
        <taxon>Nocardioidaceae</taxon>
        <taxon>Nocardioides</taxon>
    </lineage>
</organism>
<sequence length="513" mass="57345">MLENVRFSVYRGIVARFMTKGFATHPVIPLAQPLDTTVEHVAHDDLFPHLSLPGVRVPSSFMPTDDAQKRRRLIRTRSTLRGLLVRLAPTTTPPVPTDPQEFLDAVYHPAYRKTWPAPTLPPELAGDPDEIDVIAALAVRGPFGSFLRLASPDDVAAGEAVEGEYVIDLSDHLDHEVHPGLMRPGGKAVLSVTDGVLSTRTVLRPDGVDQRLARRAFVAALNEEMTTYRHNLGLHNVVLTDMCIATTNHLSPRHPIRRVLQHTFHTLLIGNRENVSGQLADPLSFAVTLFSHTAAGVSTLATRRLEAYDFWDLEPGQQFARRGTTQTPFAYPYRDNVLELWRVNLAYVAAYVDLYYPDDAAVRADRALSAWADELDALLPNPLTRPDGGLTRDWVTRVCATVIHLSTVEHDLLNNVIWDYGTFGYLVPTVVPESGEHMDQLRAFDLITTLFLTWRPFNMLFDSHVESMALDGPGRQVMLDWLARLHEVQQAMEARGHDPSLAYPKNFNVSITN</sequence>
<dbReference type="AlphaFoldDB" id="A0A930VMU6"/>
<dbReference type="GO" id="GO:0016702">
    <property type="term" value="F:oxidoreductase activity, acting on single donors with incorporation of molecular oxygen, incorporation of two atoms of oxygen"/>
    <property type="evidence" value="ECO:0007669"/>
    <property type="project" value="InterPro"/>
</dbReference>
<keyword evidence="1" id="KW-0479">Metal-binding</keyword>
<reference evidence="4" key="1">
    <citation type="submission" date="2020-11" db="EMBL/GenBank/DDBJ databases">
        <title>Nocardioides cynanchi sp. nov., isolated from soil of rhizosphere of Cynanchum wilfordii.</title>
        <authorList>
            <person name="Lee J.-S."/>
            <person name="Suh M.K."/>
            <person name="Kim J.-S."/>
        </authorList>
    </citation>
    <scope>NUCLEOTIDE SEQUENCE</scope>
    <source>
        <strain evidence="4">KCTC 19276</strain>
    </source>
</reference>
<dbReference type="PANTHER" id="PTHR11771">
    <property type="entry name" value="LIPOXYGENASE"/>
    <property type="match status" value="1"/>
</dbReference>
<keyword evidence="2" id="KW-0560">Oxidoreductase</keyword>
<dbReference type="PROSITE" id="PS51393">
    <property type="entry name" value="LIPOXYGENASE_3"/>
    <property type="match status" value="1"/>
</dbReference>
<keyword evidence="5" id="KW-1185">Reference proteome</keyword>
<dbReference type="Pfam" id="PF00305">
    <property type="entry name" value="Lipoxygenase"/>
    <property type="match status" value="1"/>
</dbReference>
<protein>
    <recommendedName>
        <fullName evidence="3">Lipoxygenase domain-containing protein</fullName>
    </recommendedName>
</protein>
<dbReference type="InterPro" id="IPR000907">
    <property type="entry name" value="LipOase"/>
</dbReference>
<dbReference type="InterPro" id="IPR013819">
    <property type="entry name" value="LipOase_C"/>
</dbReference>
<dbReference type="GO" id="GO:0034440">
    <property type="term" value="P:lipid oxidation"/>
    <property type="evidence" value="ECO:0007669"/>
    <property type="project" value="InterPro"/>
</dbReference>
<dbReference type="InterPro" id="IPR036226">
    <property type="entry name" value="LipOase_C_sf"/>
</dbReference>
<proteinExistence type="predicted"/>
<dbReference type="RefSeq" id="WP_194695861.1">
    <property type="nucleotide sequence ID" value="NZ_JADKPO010000008.1"/>
</dbReference>
<dbReference type="SUPFAM" id="SSF48484">
    <property type="entry name" value="Lipoxigenase"/>
    <property type="match status" value="1"/>
</dbReference>
<evidence type="ECO:0000313" key="5">
    <source>
        <dbReference type="Proteomes" id="UP000660668"/>
    </source>
</evidence>
<dbReference type="Gene3D" id="1.20.245.10">
    <property type="entry name" value="Lipoxygenase-1, Domain 5"/>
    <property type="match status" value="1"/>
</dbReference>
<feature type="domain" description="Lipoxygenase" evidence="3">
    <location>
        <begin position="243"/>
        <end position="430"/>
    </location>
</feature>
<name>A0A930VMU6_9ACTN</name>